<dbReference type="RefSeq" id="WP_081170329.1">
    <property type="nucleotide sequence ID" value="NZ_LWBP01000235.1"/>
</dbReference>
<evidence type="ECO:0000313" key="2">
    <source>
        <dbReference type="EMBL" id="OQP47977.1"/>
    </source>
</evidence>
<proteinExistence type="predicted"/>
<gene>
    <name evidence="2" type="ORF">A4R26_31490</name>
</gene>
<dbReference type="EMBL" id="LWBP01000235">
    <property type="protein sequence ID" value="OQP47977.1"/>
    <property type="molecule type" value="Genomic_DNA"/>
</dbReference>
<dbReference type="Proteomes" id="UP000192276">
    <property type="component" value="Unassembled WGS sequence"/>
</dbReference>
<dbReference type="OrthoDB" id="673618at2"/>
<comment type="caution">
    <text evidence="2">The sequence shown here is derived from an EMBL/GenBank/DDBJ whole genome shotgun (WGS) entry which is preliminary data.</text>
</comment>
<name>A0A1V9EPC4_9BACT</name>
<keyword evidence="1" id="KW-0732">Signal</keyword>
<keyword evidence="3" id="KW-1185">Reference proteome</keyword>
<evidence type="ECO:0000256" key="1">
    <source>
        <dbReference type="SAM" id="SignalP"/>
    </source>
</evidence>
<feature type="chain" id="PRO_5012258091" evidence="1">
    <location>
        <begin position="21"/>
        <end position="126"/>
    </location>
</feature>
<accession>A0A1V9EPC4</accession>
<organism evidence="2 3">
    <name type="scientific">Niastella populi</name>
    <dbReference type="NCBI Taxonomy" id="550983"/>
    <lineage>
        <taxon>Bacteria</taxon>
        <taxon>Pseudomonadati</taxon>
        <taxon>Bacteroidota</taxon>
        <taxon>Chitinophagia</taxon>
        <taxon>Chitinophagales</taxon>
        <taxon>Chitinophagaceae</taxon>
        <taxon>Niastella</taxon>
    </lineage>
</organism>
<evidence type="ECO:0000313" key="3">
    <source>
        <dbReference type="Proteomes" id="UP000192276"/>
    </source>
</evidence>
<protein>
    <submittedName>
        <fullName evidence="2">Uncharacterized protein</fullName>
    </submittedName>
</protein>
<sequence>MKTVSLILICALGFTYHASAQKVIRAVPRYYPRTHVAVGVGLGGWGYSPYWYNPWYAYPPGYYQRARPSKLDLEIQDIQTDYKDRIWAARHDESLSRKERRRTVHDLKIERDKAILQAKKDYYKRR</sequence>
<reference evidence="3" key="1">
    <citation type="submission" date="2016-04" db="EMBL/GenBank/DDBJ databases">
        <authorList>
            <person name="Chen L."/>
            <person name="Zhuang W."/>
            <person name="Wang G."/>
        </authorList>
    </citation>
    <scope>NUCLEOTIDE SEQUENCE [LARGE SCALE GENOMIC DNA]</scope>
    <source>
        <strain evidence="3">208</strain>
    </source>
</reference>
<dbReference type="AlphaFoldDB" id="A0A1V9EPC4"/>
<feature type="signal peptide" evidence="1">
    <location>
        <begin position="1"/>
        <end position="20"/>
    </location>
</feature>